<dbReference type="RefSeq" id="WP_101308597.1">
    <property type="nucleotide sequence ID" value="NZ_MVDE01000004.1"/>
</dbReference>
<comment type="caution">
    <text evidence="2">The sequence shown here is derived from an EMBL/GenBank/DDBJ whole genome shotgun (WGS) entry which is preliminary data.</text>
</comment>
<dbReference type="AlphaFoldDB" id="A0A2N3IDS8"/>
<reference evidence="2 3" key="1">
    <citation type="journal article" date="2017" name="Front. Microbiol.">
        <title>Labilibaculum manganireducens gen. nov., sp. nov. and Labilibaculum filiforme sp. nov., Novel Bacteroidetes Isolated from Subsurface Sediments of the Baltic Sea.</title>
        <authorList>
            <person name="Vandieken V."/>
            <person name="Marshall I.P."/>
            <person name="Niemann H."/>
            <person name="Engelen B."/>
            <person name="Cypionka H."/>
        </authorList>
    </citation>
    <scope>NUCLEOTIDE SEQUENCE [LARGE SCALE GENOMIC DNA]</scope>
    <source>
        <strain evidence="2 3">59.10-2M</strain>
    </source>
</reference>
<proteinExistence type="predicted"/>
<evidence type="ECO:0000313" key="2">
    <source>
        <dbReference type="EMBL" id="PKQ68438.1"/>
    </source>
</evidence>
<feature type="transmembrane region" description="Helical" evidence="1">
    <location>
        <begin position="59"/>
        <end position="83"/>
    </location>
</feature>
<organism evidence="2 3">
    <name type="scientific">Labilibaculum manganireducens</name>
    <dbReference type="NCBI Taxonomy" id="1940525"/>
    <lineage>
        <taxon>Bacteria</taxon>
        <taxon>Pseudomonadati</taxon>
        <taxon>Bacteroidota</taxon>
        <taxon>Bacteroidia</taxon>
        <taxon>Marinilabiliales</taxon>
        <taxon>Marinifilaceae</taxon>
        <taxon>Labilibaculum</taxon>
    </lineage>
</organism>
<dbReference type="Proteomes" id="UP000233618">
    <property type="component" value="Unassembled WGS sequence"/>
</dbReference>
<evidence type="ECO:0000313" key="3">
    <source>
        <dbReference type="Proteomes" id="UP000233618"/>
    </source>
</evidence>
<feature type="transmembrane region" description="Helical" evidence="1">
    <location>
        <begin position="151"/>
        <end position="175"/>
    </location>
</feature>
<evidence type="ECO:0000256" key="1">
    <source>
        <dbReference type="SAM" id="Phobius"/>
    </source>
</evidence>
<sequence>MLLPKINLTKIITGHLKTLRSIRTNRPSINDLITFLLIPLIFSLTCVHFDVKIGSNELGVWVTILAILAGFSFNLLAIIFGYFDKLKANINSNNEKDQELKKIYLKEIHQNISFSILNSLFCIFFLLLSMIDFTQIDPIEIGSKLNIKLVFLEYIVDFTLYFSMIFYLFTLLMIIKRLNVLFKRDLN</sequence>
<keyword evidence="1" id="KW-1133">Transmembrane helix</keyword>
<feature type="transmembrane region" description="Helical" evidence="1">
    <location>
        <begin position="32"/>
        <end position="53"/>
    </location>
</feature>
<keyword evidence="1" id="KW-0472">Membrane</keyword>
<keyword evidence="1" id="KW-0812">Transmembrane</keyword>
<name>A0A2N3IDS8_9BACT</name>
<keyword evidence="3" id="KW-1185">Reference proteome</keyword>
<dbReference type="EMBL" id="MVDE01000004">
    <property type="protein sequence ID" value="PKQ68438.1"/>
    <property type="molecule type" value="Genomic_DNA"/>
</dbReference>
<gene>
    <name evidence="2" type="ORF">BZG01_04280</name>
</gene>
<protein>
    <submittedName>
        <fullName evidence="2">Uncharacterized protein</fullName>
    </submittedName>
</protein>
<accession>A0A2N3IDS8</accession>
<feature type="transmembrane region" description="Helical" evidence="1">
    <location>
        <begin position="111"/>
        <end position="131"/>
    </location>
</feature>